<dbReference type="GO" id="GO:0006357">
    <property type="term" value="P:regulation of transcription by RNA polymerase II"/>
    <property type="evidence" value="ECO:0007669"/>
    <property type="project" value="TreeGrafter"/>
</dbReference>
<dbReference type="AlphaFoldDB" id="A0A1X7UK93"/>
<dbReference type="PROSITE" id="PS51029">
    <property type="entry name" value="MADF"/>
    <property type="match status" value="1"/>
</dbReference>
<dbReference type="OMA" id="FECISFY"/>
<dbReference type="GO" id="GO:0005634">
    <property type="term" value="C:nucleus"/>
    <property type="evidence" value="ECO:0007669"/>
    <property type="project" value="TreeGrafter"/>
</dbReference>
<organism evidence="3">
    <name type="scientific">Amphimedon queenslandica</name>
    <name type="common">Sponge</name>
    <dbReference type="NCBI Taxonomy" id="400682"/>
    <lineage>
        <taxon>Eukaryota</taxon>
        <taxon>Metazoa</taxon>
        <taxon>Porifera</taxon>
        <taxon>Demospongiae</taxon>
        <taxon>Heteroscleromorpha</taxon>
        <taxon>Haplosclerida</taxon>
        <taxon>Niphatidae</taxon>
        <taxon>Amphimedon</taxon>
    </lineage>
</organism>
<feature type="compositionally biased region" description="Basic and acidic residues" evidence="1">
    <location>
        <begin position="136"/>
        <end position="152"/>
    </location>
</feature>
<dbReference type="InterPro" id="IPR006578">
    <property type="entry name" value="MADF-dom"/>
</dbReference>
<dbReference type="InParanoid" id="A0A1X7UK93"/>
<evidence type="ECO:0000313" key="3">
    <source>
        <dbReference type="EnsemblMetazoa" id="Aqu2.1.27919_001"/>
    </source>
</evidence>
<reference evidence="3" key="2">
    <citation type="submission" date="2017-05" db="UniProtKB">
        <authorList>
            <consortium name="EnsemblMetazoa"/>
        </authorList>
    </citation>
    <scope>IDENTIFICATION</scope>
</reference>
<protein>
    <recommendedName>
        <fullName evidence="2">MADF domain-containing protein</fullName>
    </recommendedName>
</protein>
<dbReference type="OrthoDB" id="5984255at2759"/>
<evidence type="ECO:0000259" key="2">
    <source>
        <dbReference type="PROSITE" id="PS51029"/>
    </source>
</evidence>
<name>A0A1X7UK93_AMPQE</name>
<dbReference type="Pfam" id="PF10545">
    <property type="entry name" value="MADF_DNA_bdg"/>
    <property type="match status" value="1"/>
</dbReference>
<dbReference type="EnsemblMetazoa" id="XM_011406561.1">
    <property type="protein sequence ID" value="XP_011404863.1"/>
    <property type="gene ID" value="LOC105313268"/>
</dbReference>
<dbReference type="PANTHER" id="PTHR12243:SF67">
    <property type="entry name" value="COREPRESSOR OF PANGOLIN, ISOFORM A-RELATED"/>
    <property type="match status" value="1"/>
</dbReference>
<keyword evidence="4" id="KW-1185">Reference proteome</keyword>
<dbReference type="EnsemblMetazoa" id="Aqu2.1.27919_001">
    <property type="protein sequence ID" value="Aqu2.1.27919_001"/>
    <property type="gene ID" value="Aqu2.1.27919"/>
</dbReference>
<sequence length="201" mass="23201">MAEFDESLILCVKDYPCLYNSKSADFRITWKKENAWEEVSKKLVEVASKRWKVLRERYTKEHKKAKKPTGTGTDEVEVWEFYHLMHFLQDFVKHRSTVTNMPTFSTHTDELRFSPGAESTQSNDEATSSSAAALSDNDKDNNKDKAKMRQIESDPIEMEILSQLKKTSDAMISTNDEDFAFAKTVALTLDDLMDDKRLLQK</sequence>
<dbReference type="SMART" id="SM00595">
    <property type="entry name" value="MADF"/>
    <property type="match status" value="1"/>
</dbReference>
<evidence type="ECO:0000256" key="1">
    <source>
        <dbReference type="SAM" id="MobiDB-lite"/>
    </source>
</evidence>
<evidence type="ECO:0000313" key="4">
    <source>
        <dbReference type="Proteomes" id="UP000007879"/>
    </source>
</evidence>
<accession>A0A1X7UK93</accession>
<dbReference type="PANTHER" id="PTHR12243">
    <property type="entry name" value="MADF DOMAIN TRANSCRIPTION FACTOR"/>
    <property type="match status" value="1"/>
</dbReference>
<dbReference type="InterPro" id="IPR039353">
    <property type="entry name" value="TF_Adf1"/>
</dbReference>
<reference evidence="4" key="1">
    <citation type="journal article" date="2010" name="Nature">
        <title>The Amphimedon queenslandica genome and the evolution of animal complexity.</title>
        <authorList>
            <person name="Srivastava M."/>
            <person name="Simakov O."/>
            <person name="Chapman J."/>
            <person name="Fahey B."/>
            <person name="Gauthier M.E."/>
            <person name="Mitros T."/>
            <person name="Richards G.S."/>
            <person name="Conaco C."/>
            <person name="Dacre M."/>
            <person name="Hellsten U."/>
            <person name="Larroux C."/>
            <person name="Putnam N.H."/>
            <person name="Stanke M."/>
            <person name="Adamska M."/>
            <person name="Darling A."/>
            <person name="Degnan S.M."/>
            <person name="Oakley T.H."/>
            <person name="Plachetzki D.C."/>
            <person name="Zhai Y."/>
            <person name="Adamski M."/>
            <person name="Calcino A."/>
            <person name="Cummins S.F."/>
            <person name="Goodstein D.M."/>
            <person name="Harris C."/>
            <person name="Jackson D.J."/>
            <person name="Leys S.P."/>
            <person name="Shu S."/>
            <person name="Woodcroft B.J."/>
            <person name="Vervoort M."/>
            <person name="Kosik K.S."/>
            <person name="Manning G."/>
            <person name="Degnan B.M."/>
            <person name="Rokhsar D.S."/>
        </authorList>
    </citation>
    <scope>NUCLEOTIDE SEQUENCE [LARGE SCALE GENOMIC DNA]</scope>
</reference>
<dbReference type="Proteomes" id="UP000007879">
    <property type="component" value="Unassembled WGS sequence"/>
</dbReference>
<dbReference type="GO" id="GO:0005667">
    <property type="term" value="C:transcription regulator complex"/>
    <property type="evidence" value="ECO:0007669"/>
    <property type="project" value="TreeGrafter"/>
</dbReference>
<feature type="region of interest" description="Disordered" evidence="1">
    <location>
        <begin position="106"/>
        <end position="152"/>
    </location>
</feature>
<gene>
    <name evidence="3" type="primary">105313268</name>
</gene>
<feature type="compositionally biased region" description="Polar residues" evidence="1">
    <location>
        <begin position="117"/>
        <end position="127"/>
    </location>
</feature>
<proteinExistence type="predicted"/>
<feature type="domain" description="MADF" evidence="2">
    <location>
        <begin position="7"/>
        <end position="93"/>
    </location>
</feature>
<dbReference type="KEGG" id="aqu:105313268"/>